<dbReference type="Proteomes" id="UP000018851">
    <property type="component" value="Chromosome"/>
</dbReference>
<dbReference type="PATRIC" id="fig|1123269.5.peg.5018"/>
<dbReference type="HOGENOM" id="CLU_045945_4_1_5"/>
<protein>
    <recommendedName>
        <fullName evidence="2">HTH merR-type domain-containing protein</fullName>
    </recommendedName>
</protein>
<dbReference type="PANTHER" id="PTHR30204">
    <property type="entry name" value="REDOX-CYCLING DRUG-SENSING TRANSCRIPTIONAL ACTIVATOR SOXR"/>
    <property type="match status" value="1"/>
</dbReference>
<dbReference type="InterPro" id="IPR009061">
    <property type="entry name" value="DNA-bd_dom_put_sf"/>
</dbReference>
<feature type="domain" description="HTH merR-type" evidence="2">
    <location>
        <begin position="13"/>
        <end position="81"/>
    </location>
</feature>
<accession>W0AJI4</accession>
<evidence type="ECO:0000313" key="3">
    <source>
        <dbReference type="EMBL" id="AHE56722.1"/>
    </source>
</evidence>
<evidence type="ECO:0000259" key="2">
    <source>
        <dbReference type="PROSITE" id="PS50937"/>
    </source>
</evidence>
<dbReference type="STRING" id="1123269.NX02_25585"/>
<keyword evidence="4" id="KW-1185">Reference proteome</keyword>
<gene>
    <name evidence="3" type="ORF">NX02_25585</name>
</gene>
<sequence>MAVTGKTEAAFRTIGELSAELGVPQHVLRYWETRFPQLRPLQRSGRRRYYRPADVALVRRIHALLQQEGYTIRGVQKLLGARSAPARADAVERGADTDTIAPSPEAVTDLRPALIGIRDRLAQALARDAASVQP</sequence>
<dbReference type="KEGG" id="ssan:NX02_25585"/>
<reference evidence="3 4" key="1">
    <citation type="submission" date="2013-07" db="EMBL/GenBank/DDBJ databases">
        <title>Completed genome of Sphingomonas sanxanigenens NX02.</title>
        <authorList>
            <person name="Ma T."/>
            <person name="Huang H."/>
            <person name="Wu M."/>
            <person name="Li X."/>
            <person name="Li G."/>
        </authorList>
    </citation>
    <scope>NUCLEOTIDE SEQUENCE [LARGE SCALE GENOMIC DNA]</scope>
    <source>
        <strain evidence="3 4">NX02</strain>
    </source>
</reference>
<dbReference type="CDD" id="cd04765">
    <property type="entry name" value="HTH_MlrA-like_sg2"/>
    <property type="match status" value="1"/>
</dbReference>
<dbReference type="RefSeq" id="WP_039996824.1">
    <property type="nucleotide sequence ID" value="NZ_CP006644.1"/>
</dbReference>
<dbReference type="Pfam" id="PF13411">
    <property type="entry name" value="MerR_1"/>
    <property type="match status" value="1"/>
</dbReference>
<dbReference type="PANTHER" id="PTHR30204:SF15">
    <property type="entry name" value="BLL5018 PROTEIN"/>
    <property type="match status" value="1"/>
</dbReference>
<dbReference type="InterPro" id="IPR047057">
    <property type="entry name" value="MerR_fam"/>
</dbReference>
<dbReference type="GO" id="GO:0003677">
    <property type="term" value="F:DNA binding"/>
    <property type="evidence" value="ECO:0007669"/>
    <property type="project" value="UniProtKB-KW"/>
</dbReference>
<dbReference type="SUPFAM" id="SSF46955">
    <property type="entry name" value="Putative DNA-binding domain"/>
    <property type="match status" value="1"/>
</dbReference>
<dbReference type="SMART" id="SM00422">
    <property type="entry name" value="HTH_MERR"/>
    <property type="match status" value="1"/>
</dbReference>
<dbReference type="EMBL" id="CP006644">
    <property type="protein sequence ID" value="AHE56722.1"/>
    <property type="molecule type" value="Genomic_DNA"/>
</dbReference>
<evidence type="ECO:0000256" key="1">
    <source>
        <dbReference type="ARBA" id="ARBA00023125"/>
    </source>
</evidence>
<dbReference type="eggNOG" id="COG0789">
    <property type="taxonomic scope" value="Bacteria"/>
</dbReference>
<dbReference type="InterPro" id="IPR000551">
    <property type="entry name" value="MerR-type_HTH_dom"/>
</dbReference>
<evidence type="ECO:0000313" key="4">
    <source>
        <dbReference type="Proteomes" id="UP000018851"/>
    </source>
</evidence>
<dbReference type="Gene3D" id="1.10.1660.10">
    <property type="match status" value="1"/>
</dbReference>
<dbReference type="GO" id="GO:0003700">
    <property type="term" value="F:DNA-binding transcription factor activity"/>
    <property type="evidence" value="ECO:0007669"/>
    <property type="project" value="InterPro"/>
</dbReference>
<proteinExistence type="predicted"/>
<keyword evidence="1" id="KW-0238">DNA-binding</keyword>
<dbReference type="AlphaFoldDB" id="W0AJI4"/>
<name>W0AJI4_9SPHN</name>
<organism evidence="3 4">
    <name type="scientific">Sphingomonas sanxanigenens DSM 19645 = NX02</name>
    <dbReference type="NCBI Taxonomy" id="1123269"/>
    <lineage>
        <taxon>Bacteria</taxon>
        <taxon>Pseudomonadati</taxon>
        <taxon>Pseudomonadota</taxon>
        <taxon>Alphaproteobacteria</taxon>
        <taxon>Sphingomonadales</taxon>
        <taxon>Sphingomonadaceae</taxon>
        <taxon>Sphingomonas</taxon>
    </lineage>
</organism>
<dbReference type="PROSITE" id="PS50937">
    <property type="entry name" value="HTH_MERR_2"/>
    <property type="match status" value="1"/>
</dbReference>